<evidence type="ECO:0000313" key="3">
    <source>
        <dbReference type="EMBL" id="MCA9755483.1"/>
    </source>
</evidence>
<comment type="caution">
    <text evidence="3">The sequence shown here is derived from an EMBL/GenBank/DDBJ whole genome shotgun (WGS) entry which is preliminary data.</text>
</comment>
<dbReference type="GO" id="GO:0004518">
    <property type="term" value="F:nuclease activity"/>
    <property type="evidence" value="ECO:0007669"/>
    <property type="project" value="InterPro"/>
</dbReference>
<dbReference type="AlphaFoldDB" id="A0A956SEN1"/>
<dbReference type="Gene3D" id="2.40.50.90">
    <property type="match status" value="1"/>
</dbReference>
<dbReference type="Pfam" id="PF00565">
    <property type="entry name" value="SNase"/>
    <property type="match status" value="1"/>
</dbReference>
<accession>A0A956SEN1</accession>
<dbReference type="EMBL" id="JAGQHS010000023">
    <property type="protein sequence ID" value="MCA9755483.1"/>
    <property type="molecule type" value="Genomic_DNA"/>
</dbReference>
<dbReference type="SUPFAM" id="SSF50199">
    <property type="entry name" value="Staphylococcal nuclease"/>
    <property type="match status" value="1"/>
</dbReference>
<dbReference type="InterPro" id="IPR002071">
    <property type="entry name" value="Thermonucl_AS"/>
</dbReference>
<dbReference type="PROSITE" id="PS50830">
    <property type="entry name" value="TNASE_3"/>
    <property type="match status" value="1"/>
</dbReference>
<evidence type="ECO:0000256" key="1">
    <source>
        <dbReference type="SAM" id="MobiDB-lite"/>
    </source>
</evidence>
<dbReference type="SMART" id="SM00318">
    <property type="entry name" value="SNc"/>
    <property type="match status" value="1"/>
</dbReference>
<evidence type="ECO:0000259" key="2">
    <source>
        <dbReference type="PROSITE" id="PS50830"/>
    </source>
</evidence>
<dbReference type="InterPro" id="IPR016071">
    <property type="entry name" value="Staphylococal_nuclease_OB-fold"/>
</dbReference>
<dbReference type="GO" id="GO:0003676">
    <property type="term" value="F:nucleic acid binding"/>
    <property type="evidence" value="ECO:0007669"/>
    <property type="project" value="InterPro"/>
</dbReference>
<organism evidence="3 4">
    <name type="scientific">Eiseniibacteriota bacterium</name>
    <dbReference type="NCBI Taxonomy" id="2212470"/>
    <lineage>
        <taxon>Bacteria</taxon>
        <taxon>Candidatus Eiseniibacteriota</taxon>
    </lineage>
</organism>
<dbReference type="InterPro" id="IPR035437">
    <property type="entry name" value="SNase_OB-fold_sf"/>
</dbReference>
<reference evidence="3" key="1">
    <citation type="submission" date="2020-04" db="EMBL/GenBank/DDBJ databases">
        <authorList>
            <person name="Zhang T."/>
        </authorList>
    </citation>
    <scope>NUCLEOTIDE SEQUENCE</scope>
    <source>
        <strain evidence="3">HKST-UBA02</strain>
    </source>
</reference>
<sequence length="236" mass="25306">MNVCVRLSTHSGGLVARLRSLSLGTRDARPLLSRLRLSGPAVGTALACTVAVATAGSLVGSAFAQDGAKPTPQPRESKTRIAVPLEKVRVDDGDTVVIVWGEGDEEIIRVLGIDTPETQHVEHRIPYDQPFGREAAGFAKGAFALATSCEILRADMMDPYGRTLGYLYLNGKNYSAAIVAARLAVESVSFYGDNGLPEPAAEVMAAAKTAGPVPFEPPHQYRRRMRDVSDYETAKH</sequence>
<feature type="region of interest" description="Disordered" evidence="1">
    <location>
        <begin position="215"/>
        <end position="236"/>
    </location>
</feature>
<feature type="domain" description="TNase-like" evidence="2">
    <location>
        <begin position="89"/>
        <end position="184"/>
    </location>
</feature>
<dbReference type="PROSITE" id="PS01123">
    <property type="entry name" value="TNASE_1"/>
    <property type="match status" value="1"/>
</dbReference>
<proteinExistence type="predicted"/>
<evidence type="ECO:0000313" key="4">
    <source>
        <dbReference type="Proteomes" id="UP000739538"/>
    </source>
</evidence>
<name>A0A956SEN1_UNCEI</name>
<protein>
    <submittedName>
        <fullName evidence="3">Thermonuclease family protein</fullName>
    </submittedName>
</protein>
<dbReference type="Proteomes" id="UP000739538">
    <property type="component" value="Unassembled WGS sequence"/>
</dbReference>
<gene>
    <name evidence="3" type="ORF">KDA27_06755</name>
</gene>
<feature type="compositionally biased region" description="Basic and acidic residues" evidence="1">
    <location>
        <begin position="226"/>
        <end position="236"/>
    </location>
</feature>
<reference evidence="3" key="2">
    <citation type="journal article" date="2021" name="Microbiome">
        <title>Successional dynamics and alternative stable states in a saline activated sludge microbial community over 9 years.</title>
        <authorList>
            <person name="Wang Y."/>
            <person name="Ye J."/>
            <person name="Ju F."/>
            <person name="Liu L."/>
            <person name="Boyd J.A."/>
            <person name="Deng Y."/>
            <person name="Parks D.H."/>
            <person name="Jiang X."/>
            <person name="Yin X."/>
            <person name="Woodcroft B.J."/>
            <person name="Tyson G.W."/>
            <person name="Hugenholtz P."/>
            <person name="Polz M.F."/>
            <person name="Zhang T."/>
        </authorList>
    </citation>
    <scope>NUCLEOTIDE SEQUENCE</scope>
    <source>
        <strain evidence="3">HKST-UBA02</strain>
    </source>
</reference>